<dbReference type="AlphaFoldDB" id="A0A1Y5EGA0"/>
<keyword evidence="5" id="KW-0274">FAD</keyword>
<reference evidence="11" key="1">
    <citation type="journal article" date="2017" name="Proc. Natl. Acad. Sci. U.S.A.">
        <title>Simulation of Deepwater Horizon oil plume reveals substrate specialization within a complex community of hydrocarbon degraders.</title>
        <authorList>
            <person name="Hu P."/>
            <person name="Dubinsky E.A."/>
            <person name="Probst A.J."/>
            <person name="Wang J."/>
            <person name="Sieber C.M.K."/>
            <person name="Tom L.M."/>
            <person name="Gardinali P."/>
            <person name="Banfield J.F."/>
            <person name="Atlas R.M."/>
            <person name="Andersen G.L."/>
        </authorList>
    </citation>
    <scope>NUCLEOTIDE SEQUENCE [LARGE SCALE GENOMIC DNA]</scope>
</reference>
<comment type="subunit">
    <text evidence="8">Component of the Ubi complex metabolon, which regroups five ubiquinone biosynthesis proteins (UbiE, UbiF, UbiG, UbiH and UbiI) and two accessory factors (UbiK and the lipid-binding protein UbiJ).</text>
</comment>
<organism evidence="10 11">
    <name type="scientific">Colwellia psychrerythraea</name>
    <name type="common">Vibrio psychroerythus</name>
    <dbReference type="NCBI Taxonomy" id="28229"/>
    <lineage>
        <taxon>Bacteria</taxon>
        <taxon>Pseudomonadati</taxon>
        <taxon>Pseudomonadota</taxon>
        <taxon>Gammaproteobacteria</taxon>
        <taxon>Alteromonadales</taxon>
        <taxon>Colwelliaceae</taxon>
        <taxon>Colwellia</taxon>
    </lineage>
</organism>
<comment type="cofactor">
    <cofactor evidence="1">
        <name>FAD</name>
        <dbReference type="ChEBI" id="CHEBI:57692"/>
    </cofactor>
</comment>
<dbReference type="PROSITE" id="PS01304">
    <property type="entry name" value="UBIH"/>
    <property type="match status" value="1"/>
</dbReference>
<dbReference type="InterPro" id="IPR002938">
    <property type="entry name" value="FAD-bd"/>
</dbReference>
<comment type="similarity">
    <text evidence="3">Belongs to the UbiH/COQ6 family.</text>
</comment>
<evidence type="ECO:0000313" key="10">
    <source>
        <dbReference type="EMBL" id="OUR81529.1"/>
    </source>
</evidence>
<gene>
    <name evidence="10" type="ORF">A9Q75_07495</name>
</gene>
<evidence type="ECO:0000256" key="5">
    <source>
        <dbReference type="ARBA" id="ARBA00022827"/>
    </source>
</evidence>
<keyword evidence="7" id="KW-0503">Monooxygenase</keyword>
<sequence length="447" mass="48527">MENSNQYFDVIISGGGLSGSLMALSLSQLSKGDGSLLSIAIIETQPFSQTSSADENSLFDERVLALSHGSARYLAKLGVWQYLKDDASAITDIDISDRGHFAKARLTAKEYGVNALGYVIEMALIGKGQLKALSNNTITAKKCTATNSTNVKKNIHWFSPDSIADINWQSQEQDKDTIDKTQVKVTLNSGKILSAKLLLGCDGAQSPVRKLANIDVTCDDYQQVALIANVSTSKAHHHKAFERFTEFGPIAMLPLKSLKSLKSVKAKVRTAAAGASRCSLVWTMTPAQAAEIKHLSDDDFKVKLERAFGSYLGAITHVGKRDTYPLVLLQAQQQTYHRMALVGNASHTIHPIAGQGFNLGLRDVEVMADLIKNALAAGQDIGDFALLHSYQMNRAKDQQQVIQLTDSLVTLFANNLPPLILGRNIGLQALNVISPLKDALVKKTMGY</sequence>
<dbReference type="Gene3D" id="3.50.50.60">
    <property type="entry name" value="FAD/NAD(P)-binding domain"/>
    <property type="match status" value="2"/>
</dbReference>
<comment type="caution">
    <text evidence="10">The sequence shown here is derived from an EMBL/GenBank/DDBJ whole genome shotgun (WGS) entry which is preliminary data.</text>
</comment>
<dbReference type="Pfam" id="PF01494">
    <property type="entry name" value="FAD_binding_3"/>
    <property type="match status" value="1"/>
</dbReference>
<dbReference type="InterPro" id="IPR011295">
    <property type="entry name" value="UbiH"/>
</dbReference>
<evidence type="ECO:0000256" key="2">
    <source>
        <dbReference type="ARBA" id="ARBA00004749"/>
    </source>
</evidence>
<dbReference type="EMBL" id="MAAF01000045">
    <property type="protein sequence ID" value="OUR81529.1"/>
    <property type="molecule type" value="Genomic_DNA"/>
</dbReference>
<evidence type="ECO:0000313" key="11">
    <source>
        <dbReference type="Proteomes" id="UP000243053"/>
    </source>
</evidence>
<dbReference type="UniPathway" id="UPA00232"/>
<dbReference type="InterPro" id="IPR010971">
    <property type="entry name" value="UbiH/COQ6"/>
</dbReference>
<evidence type="ECO:0000256" key="1">
    <source>
        <dbReference type="ARBA" id="ARBA00001974"/>
    </source>
</evidence>
<accession>A0A1Y5EGA0</accession>
<dbReference type="PANTHER" id="PTHR43876:SF8">
    <property type="entry name" value="2-OCTAPRENYL-6-METHOXYPHENOL HYDROXYLASE"/>
    <property type="match status" value="1"/>
</dbReference>
<dbReference type="InterPro" id="IPR036188">
    <property type="entry name" value="FAD/NAD-bd_sf"/>
</dbReference>
<feature type="domain" description="FAD-binding" evidence="9">
    <location>
        <begin position="169"/>
        <end position="404"/>
    </location>
</feature>
<dbReference type="PRINTS" id="PR00420">
    <property type="entry name" value="RNGMNOXGNASE"/>
</dbReference>
<dbReference type="Proteomes" id="UP000243053">
    <property type="component" value="Unassembled WGS sequence"/>
</dbReference>
<dbReference type="GO" id="GO:0008681">
    <property type="term" value="F:2-octaprenyl-6-methoxyphenol hydroxylase activity"/>
    <property type="evidence" value="ECO:0007669"/>
    <property type="project" value="InterPro"/>
</dbReference>
<comment type="pathway">
    <text evidence="2">Cofactor biosynthesis; ubiquinone biosynthesis.</text>
</comment>
<dbReference type="NCBIfam" id="NF004356">
    <property type="entry name" value="PRK05732.1"/>
    <property type="match status" value="1"/>
</dbReference>
<dbReference type="InterPro" id="IPR051205">
    <property type="entry name" value="UbiH/COQ6_monooxygenase"/>
</dbReference>
<evidence type="ECO:0000256" key="3">
    <source>
        <dbReference type="ARBA" id="ARBA00005349"/>
    </source>
</evidence>
<protein>
    <submittedName>
        <fullName evidence="10">2-octaprenyl-6-methoxyphenyl hydroxylase</fullName>
    </submittedName>
</protein>
<dbReference type="GO" id="GO:0071949">
    <property type="term" value="F:FAD binding"/>
    <property type="evidence" value="ECO:0007669"/>
    <property type="project" value="InterPro"/>
</dbReference>
<dbReference type="InterPro" id="IPR018168">
    <property type="entry name" value="Ubi_Hdrlase_CS"/>
</dbReference>
<name>A0A1Y5EGA0_COLPS</name>
<dbReference type="GO" id="GO:0006744">
    <property type="term" value="P:ubiquinone biosynthetic process"/>
    <property type="evidence" value="ECO:0007669"/>
    <property type="project" value="UniProtKB-UniPathway"/>
</dbReference>
<evidence type="ECO:0000256" key="4">
    <source>
        <dbReference type="ARBA" id="ARBA00022630"/>
    </source>
</evidence>
<proteinExistence type="inferred from homology"/>
<dbReference type="SUPFAM" id="SSF51905">
    <property type="entry name" value="FAD/NAD(P)-binding domain"/>
    <property type="match status" value="1"/>
</dbReference>
<dbReference type="NCBIfam" id="TIGR01988">
    <property type="entry name" value="Ubi-OHases"/>
    <property type="match status" value="1"/>
</dbReference>
<keyword evidence="6" id="KW-0560">Oxidoreductase</keyword>
<dbReference type="GO" id="GO:0110142">
    <property type="term" value="C:ubiquinone biosynthesis complex"/>
    <property type="evidence" value="ECO:0007669"/>
    <property type="project" value="UniProtKB-ARBA"/>
</dbReference>
<dbReference type="NCBIfam" id="TIGR01984">
    <property type="entry name" value="UbiH"/>
    <property type="match status" value="1"/>
</dbReference>
<evidence type="ECO:0000256" key="8">
    <source>
        <dbReference type="ARBA" id="ARBA00065734"/>
    </source>
</evidence>
<evidence type="ECO:0000256" key="6">
    <source>
        <dbReference type="ARBA" id="ARBA00023002"/>
    </source>
</evidence>
<keyword evidence="4" id="KW-0285">Flavoprotein</keyword>
<evidence type="ECO:0000259" key="9">
    <source>
        <dbReference type="Pfam" id="PF01494"/>
    </source>
</evidence>
<evidence type="ECO:0000256" key="7">
    <source>
        <dbReference type="ARBA" id="ARBA00023033"/>
    </source>
</evidence>
<dbReference type="PANTHER" id="PTHR43876">
    <property type="entry name" value="UBIQUINONE BIOSYNTHESIS MONOOXYGENASE COQ6, MITOCHONDRIAL"/>
    <property type="match status" value="1"/>
</dbReference>
<dbReference type="FunFam" id="3.50.50.60:FF:000021">
    <property type="entry name" value="Ubiquinone biosynthesis monooxygenase COQ6"/>
    <property type="match status" value="1"/>
</dbReference>